<gene>
    <name evidence="3" type="ORF">EI77_04718</name>
</gene>
<accession>A0A4R7RJ43</accession>
<dbReference type="Gene3D" id="3.40.250.10">
    <property type="entry name" value="Rhodanese-like domain"/>
    <property type="match status" value="1"/>
</dbReference>
<sequence>MKKLLALALSLVAASAMAAEYPDISISDLKTAISEKKVTVIDVNGSDSYAEGRVPTAIDFEAKGGELEKVLPADKNALVVAYCGGPSCNAYKAAAKKATELGYTNVKHLSAGKSGWKKAGEELEK</sequence>
<dbReference type="InterPro" id="IPR050229">
    <property type="entry name" value="GlpE_sulfurtransferase"/>
</dbReference>
<dbReference type="GO" id="GO:0016740">
    <property type="term" value="F:transferase activity"/>
    <property type="evidence" value="ECO:0007669"/>
    <property type="project" value="UniProtKB-KW"/>
</dbReference>
<feature type="chain" id="PRO_5020921895" evidence="1">
    <location>
        <begin position="19"/>
        <end position="125"/>
    </location>
</feature>
<dbReference type="RefSeq" id="WP_133797651.1">
    <property type="nucleotide sequence ID" value="NZ_SOCA01000022.1"/>
</dbReference>
<name>A0A4R7RJ43_9BACT</name>
<dbReference type="Proteomes" id="UP000295662">
    <property type="component" value="Unassembled WGS sequence"/>
</dbReference>
<dbReference type="InterPro" id="IPR001763">
    <property type="entry name" value="Rhodanese-like_dom"/>
</dbReference>
<feature type="domain" description="Rhodanese" evidence="2">
    <location>
        <begin position="34"/>
        <end position="125"/>
    </location>
</feature>
<dbReference type="PROSITE" id="PS50206">
    <property type="entry name" value="RHODANESE_3"/>
    <property type="match status" value="1"/>
</dbReference>
<evidence type="ECO:0000256" key="1">
    <source>
        <dbReference type="SAM" id="SignalP"/>
    </source>
</evidence>
<dbReference type="Pfam" id="PF00581">
    <property type="entry name" value="Rhodanese"/>
    <property type="match status" value="1"/>
</dbReference>
<evidence type="ECO:0000259" key="2">
    <source>
        <dbReference type="PROSITE" id="PS50206"/>
    </source>
</evidence>
<feature type="signal peptide" evidence="1">
    <location>
        <begin position="1"/>
        <end position="18"/>
    </location>
</feature>
<evidence type="ECO:0000313" key="3">
    <source>
        <dbReference type="EMBL" id="TDU62450.1"/>
    </source>
</evidence>
<dbReference type="SMART" id="SM00450">
    <property type="entry name" value="RHOD"/>
    <property type="match status" value="1"/>
</dbReference>
<evidence type="ECO:0000313" key="4">
    <source>
        <dbReference type="Proteomes" id="UP000295662"/>
    </source>
</evidence>
<dbReference type="PANTHER" id="PTHR43031:SF1">
    <property type="entry name" value="PYRIDINE NUCLEOTIDE-DISULPHIDE OXIDOREDUCTASE"/>
    <property type="match status" value="1"/>
</dbReference>
<dbReference type="OrthoDB" id="9800872at2"/>
<protein>
    <submittedName>
        <fullName evidence="3">Rhodanese-related sulfurtransferase</fullName>
    </submittedName>
</protein>
<dbReference type="InterPro" id="IPR036873">
    <property type="entry name" value="Rhodanese-like_dom_sf"/>
</dbReference>
<dbReference type="SUPFAM" id="SSF52821">
    <property type="entry name" value="Rhodanese/Cell cycle control phosphatase"/>
    <property type="match status" value="1"/>
</dbReference>
<keyword evidence="3" id="KW-0808">Transferase</keyword>
<reference evidence="3 4" key="1">
    <citation type="submission" date="2019-03" db="EMBL/GenBank/DDBJ databases">
        <title>Genomic Encyclopedia of Archaeal and Bacterial Type Strains, Phase II (KMG-II): from individual species to whole genera.</title>
        <authorList>
            <person name="Goeker M."/>
        </authorList>
    </citation>
    <scope>NUCLEOTIDE SEQUENCE [LARGE SCALE GENOMIC DNA]</scope>
    <source>
        <strain evidence="3 4">ATCC 25309</strain>
    </source>
</reference>
<keyword evidence="1" id="KW-0732">Signal</keyword>
<dbReference type="EMBL" id="SOCA01000022">
    <property type="protein sequence ID" value="TDU62450.1"/>
    <property type="molecule type" value="Genomic_DNA"/>
</dbReference>
<organism evidence="3 4">
    <name type="scientific">Prosthecobacter fusiformis</name>
    <dbReference type="NCBI Taxonomy" id="48464"/>
    <lineage>
        <taxon>Bacteria</taxon>
        <taxon>Pseudomonadati</taxon>
        <taxon>Verrucomicrobiota</taxon>
        <taxon>Verrucomicrobiia</taxon>
        <taxon>Verrucomicrobiales</taxon>
        <taxon>Verrucomicrobiaceae</taxon>
        <taxon>Prosthecobacter</taxon>
    </lineage>
</organism>
<dbReference type="AlphaFoldDB" id="A0A4R7RJ43"/>
<comment type="caution">
    <text evidence="3">The sequence shown here is derived from an EMBL/GenBank/DDBJ whole genome shotgun (WGS) entry which is preliminary data.</text>
</comment>
<dbReference type="PANTHER" id="PTHR43031">
    <property type="entry name" value="FAD-DEPENDENT OXIDOREDUCTASE"/>
    <property type="match status" value="1"/>
</dbReference>
<keyword evidence="4" id="KW-1185">Reference proteome</keyword>
<proteinExistence type="predicted"/>